<protein>
    <submittedName>
        <fullName evidence="2">Uncharacterized protein</fullName>
    </submittedName>
</protein>
<keyword evidence="1" id="KW-0175">Coiled coil</keyword>
<proteinExistence type="predicted"/>
<dbReference type="AlphaFoldDB" id="A0A0G0KVD4"/>
<organism evidence="2 3">
    <name type="scientific">Candidatus Woesebacteria bacterium GW2011_GWA1_38_8</name>
    <dbReference type="NCBI Taxonomy" id="1618547"/>
    <lineage>
        <taxon>Bacteria</taxon>
        <taxon>Candidatus Woeseibacteriota</taxon>
    </lineage>
</organism>
<dbReference type="EMBL" id="LBVJ01000019">
    <property type="protein sequence ID" value="KKQ83623.1"/>
    <property type="molecule type" value="Genomic_DNA"/>
</dbReference>
<comment type="caution">
    <text evidence="2">The sequence shown here is derived from an EMBL/GenBank/DDBJ whole genome shotgun (WGS) entry which is preliminary data.</text>
</comment>
<evidence type="ECO:0000313" key="2">
    <source>
        <dbReference type="EMBL" id="KKQ83623.1"/>
    </source>
</evidence>
<accession>A0A0G0KVD4</accession>
<feature type="coiled-coil region" evidence="1">
    <location>
        <begin position="99"/>
        <end position="130"/>
    </location>
</feature>
<gene>
    <name evidence="2" type="ORF">UT06_C0019G0003</name>
</gene>
<dbReference type="Proteomes" id="UP000034710">
    <property type="component" value="Unassembled WGS sequence"/>
</dbReference>
<reference evidence="2 3" key="1">
    <citation type="journal article" date="2015" name="Nature">
        <title>rRNA introns, odd ribosomes, and small enigmatic genomes across a large radiation of phyla.</title>
        <authorList>
            <person name="Brown C.T."/>
            <person name="Hug L.A."/>
            <person name="Thomas B.C."/>
            <person name="Sharon I."/>
            <person name="Castelle C.J."/>
            <person name="Singh A."/>
            <person name="Wilkins M.J."/>
            <person name="Williams K.H."/>
            <person name="Banfield J.F."/>
        </authorList>
    </citation>
    <scope>NUCLEOTIDE SEQUENCE [LARGE SCALE GENOMIC DNA]</scope>
</reference>
<evidence type="ECO:0000313" key="3">
    <source>
        <dbReference type="Proteomes" id="UP000034710"/>
    </source>
</evidence>
<evidence type="ECO:0000256" key="1">
    <source>
        <dbReference type="SAM" id="Coils"/>
    </source>
</evidence>
<name>A0A0G0KVD4_9BACT</name>
<sequence>MDNKIHDKVVDAEIVEVSPSSDASDTTMNPLDELQNIQNLINSNITKIDKLTEDIKPVKEMLESLLDADLEYAELDQKTIEAAKAKMAKRKELVNTTNGRELNEKLKSMKTELKEARDALSDYLQNYQKKTGFNEYEGPDGELRQIVFSVKLVRKTKLNWD</sequence>